<dbReference type="Proteomes" id="UP000188533">
    <property type="component" value="Unassembled WGS sequence"/>
</dbReference>
<dbReference type="FunFam" id="1.10.246.90:FF:000001">
    <property type="entry name" value="Nucleolar protein 56"/>
    <property type="match status" value="1"/>
</dbReference>
<feature type="compositionally biased region" description="Basic and acidic residues" evidence="11">
    <location>
        <begin position="754"/>
        <end position="764"/>
    </location>
</feature>
<dbReference type="SUPFAM" id="SSF89124">
    <property type="entry name" value="Nop domain"/>
    <property type="match status" value="1"/>
</dbReference>
<keyword evidence="14" id="KW-1185">Reference proteome</keyword>
<evidence type="ECO:0000256" key="5">
    <source>
        <dbReference type="ARBA" id="ARBA00022692"/>
    </source>
</evidence>
<keyword evidence="6" id="KW-1133">Transmembrane helix</keyword>
<dbReference type="Pfam" id="PF08156">
    <property type="entry name" value="NOP5NT"/>
    <property type="match status" value="1"/>
</dbReference>
<dbReference type="InterPro" id="IPR045056">
    <property type="entry name" value="Nop56/Nop58"/>
</dbReference>
<evidence type="ECO:0000256" key="10">
    <source>
        <dbReference type="PROSITE-ProRule" id="PRU00282"/>
    </source>
</evidence>
<reference evidence="13 14" key="2">
    <citation type="submission" date="2017-02" db="EMBL/GenBank/DDBJ databases">
        <title>A genome survey and senescence transcriptome analysis in Lentinula edodes.</title>
        <authorList>
            <person name="Sakamoto Y."/>
            <person name="Nakade K."/>
            <person name="Sato S."/>
            <person name="Yoshida Y."/>
            <person name="Miyazaki K."/>
            <person name="Natsume S."/>
            <person name="Konno N."/>
        </authorList>
    </citation>
    <scope>NUCLEOTIDE SEQUENCE [LARGE SCALE GENOMIC DNA]</scope>
    <source>
        <strain evidence="13 14">NBRC 111202</strain>
    </source>
</reference>
<evidence type="ECO:0000256" key="4">
    <source>
        <dbReference type="ARBA" id="ARBA00022517"/>
    </source>
</evidence>
<evidence type="ECO:0000256" key="3">
    <source>
        <dbReference type="ARBA" id="ARBA00009211"/>
    </source>
</evidence>
<dbReference type="Gene3D" id="1.10.287.4070">
    <property type="match status" value="1"/>
</dbReference>
<dbReference type="STRING" id="5353.A0A1Q3EIE1"/>
<dbReference type="InterPro" id="IPR012976">
    <property type="entry name" value="NOSIC"/>
</dbReference>
<gene>
    <name evidence="13" type="ORF">LENED_008921</name>
</gene>
<dbReference type="Pfam" id="PF00153">
    <property type="entry name" value="Mito_carr"/>
    <property type="match status" value="2"/>
</dbReference>
<proteinExistence type="inferred from homology"/>
<dbReference type="PROSITE" id="PS50920">
    <property type="entry name" value="SOLCAR"/>
    <property type="match status" value="3"/>
</dbReference>
<reference evidence="13 14" key="1">
    <citation type="submission" date="2016-08" db="EMBL/GenBank/DDBJ databases">
        <authorList>
            <consortium name="Lentinula edodes genome sequencing consortium"/>
            <person name="Sakamoto Y."/>
            <person name="Nakade K."/>
            <person name="Sato S."/>
            <person name="Yoshida Y."/>
            <person name="Miyazaki K."/>
            <person name="Natsume S."/>
            <person name="Konno N."/>
        </authorList>
    </citation>
    <scope>NUCLEOTIDE SEQUENCE [LARGE SCALE GENOMIC DNA]</scope>
    <source>
        <strain evidence="13 14">NBRC 111202</strain>
    </source>
</reference>
<evidence type="ECO:0000256" key="9">
    <source>
        <dbReference type="ARBA" id="ARBA00040742"/>
    </source>
</evidence>
<dbReference type="GO" id="GO:0031428">
    <property type="term" value="C:box C/D methylation guide snoRNP complex"/>
    <property type="evidence" value="ECO:0007669"/>
    <property type="project" value="InterPro"/>
</dbReference>
<feature type="repeat" description="Solcar" evidence="10">
    <location>
        <begin position="11"/>
        <end position="100"/>
    </location>
</feature>
<feature type="domain" description="Nop" evidence="12">
    <location>
        <begin position="588"/>
        <end position="706"/>
    </location>
</feature>
<evidence type="ECO:0000256" key="11">
    <source>
        <dbReference type="SAM" id="MobiDB-lite"/>
    </source>
</evidence>
<evidence type="ECO:0000256" key="8">
    <source>
        <dbReference type="ARBA" id="ARBA00023242"/>
    </source>
</evidence>
<evidence type="ECO:0000256" key="1">
    <source>
        <dbReference type="ARBA" id="ARBA00004141"/>
    </source>
</evidence>
<dbReference type="EMBL" id="BDGU01000367">
    <property type="protein sequence ID" value="GAW06962.1"/>
    <property type="molecule type" value="Genomic_DNA"/>
</dbReference>
<organism evidence="13 14">
    <name type="scientific">Lentinula edodes</name>
    <name type="common">Shiitake mushroom</name>
    <name type="synonym">Lentinus edodes</name>
    <dbReference type="NCBI Taxonomy" id="5353"/>
    <lineage>
        <taxon>Eukaryota</taxon>
        <taxon>Fungi</taxon>
        <taxon>Dikarya</taxon>
        <taxon>Basidiomycota</taxon>
        <taxon>Agaricomycotina</taxon>
        <taxon>Agaricomycetes</taxon>
        <taxon>Agaricomycetidae</taxon>
        <taxon>Agaricales</taxon>
        <taxon>Marasmiineae</taxon>
        <taxon>Omphalotaceae</taxon>
        <taxon>Lentinula</taxon>
    </lineage>
</organism>
<dbReference type="GO" id="GO:0030515">
    <property type="term" value="F:snoRNA binding"/>
    <property type="evidence" value="ECO:0007669"/>
    <property type="project" value="InterPro"/>
</dbReference>
<dbReference type="Pfam" id="PF01798">
    <property type="entry name" value="Nop"/>
    <property type="match status" value="1"/>
</dbReference>
<evidence type="ECO:0000259" key="12">
    <source>
        <dbReference type="PROSITE" id="PS51358"/>
    </source>
</evidence>
<dbReference type="PANTHER" id="PTHR10894:SF0">
    <property type="entry name" value="NUCLEOLAR PROTEIN 56"/>
    <property type="match status" value="1"/>
</dbReference>
<keyword evidence="5 10" id="KW-0812">Transmembrane</keyword>
<dbReference type="Gene3D" id="1.10.246.90">
    <property type="entry name" value="Nop domain"/>
    <property type="match status" value="1"/>
</dbReference>
<evidence type="ECO:0000313" key="13">
    <source>
        <dbReference type="EMBL" id="GAW06962.1"/>
    </source>
</evidence>
<evidence type="ECO:0000256" key="7">
    <source>
        <dbReference type="ARBA" id="ARBA00023136"/>
    </source>
</evidence>
<dbReference type="InterPro" id="IPR018108">
    <property type="entry name" value="MCP_transmembrane"/>
</dbReference>
<dbReference type="InterPro" id="IPR002687">
    <property type="entry name" value="Nop_dom"/>
</dbReference>
<feature type="repeat" description="Solcar" evidence="10">
    <location>
        <begin position="220"/>
        <end position="303"/>
    </location>
</feature>
<comment type="similarity">
    <text evidence="3">Belongs to the NOP5/NOP56 family.</text>
</comment>
<dbReference type="GO" id="GO:0016020">
    <property type="term" value="C:membrane"/>
    <property type="evidence" value="ECO:0007669"/>
    <property type="project" value="UniProtKB-SubCell"/>
</dbReference>
<dbReference type="PROSITE" id="PS51358">
    <property type="entry name" value="NOP"/>
    <property type="match status" value="1"/>
</dbReference>
<dbReference type="InterPro" id="IPR036070">
    <property type="entry name" value="Nop_dom_sf"/>
</dbReference>
<keyword evidence="4" id="KW-0690">Ribosome biogenesis</keyword>
<dbReference type="Gene3D" id="1.50.40.10">
    <property type="entry name" value="Mitochondrial carrier domain"/>
    <property type="match status" value="1"/>
</dbReference>
<evidence type="ECO:0000256" key="2">
    <source>
        <dbReference type="ARBA" id="ARBA00004604"/>
    </source>
</evidence>
<name>A0A1Q3EIE1_LENED</name>
<dbReference type="SMART" id="SM00931">
    <property type="entry name" value="NOSIC"/>
    <property type="match status" value="1"/>
</dbReference>
<keyword evidence="13" id="KW-0687">Ribonucleoprotein</keyword>
<sequence>MPKQPASFFPTTAIDHAAAGLGAGVVSTLCMNPLDLLKVKFQVATSSYSGGIGKQIWYGLKDIYRESGFKGLYRGVGPNVAGNASSWGLYFLFYNMLKKRAAGGDITQTLSAQEILLCSAQASAVTAVMTNPIWVVKVRMFTSPPGSPQAYRGLFHGFKNIVKVDGVQGLFRGTSLALVGVSNGALQFMAYEKMKKWGFDMKRQQSLREGRDWNPQVDKLSNTSYTVMSASSKLLALSATYPYQVVRSRIQNDPQLYPTIRSTVSRTWSQEGYKGFYRGLATNLSSSGYALFDVKLTEDIVSHSQAAQDSIKDLGKFGKMVELRSFVPFKSAAHALENINDVSEGLVHDHLKSLIELNLSKSSSKKAPITLAVSESTLAGNIREATGVQCDASEKAQDIIRGIRLHAQKLLSSLGEDDLTKAQLGLGHSYSRSKLKFNVNRMDNMIIQAIALLDQLDKDVNLFSMRVREWYGYHFPELVKLVPDNYTYARVIFFLGDKDTFTEDKLSGLEELLEEAQSAAKSSGETITGLESTSTTASNILSAARNSMGSSLSPVDMLNISAFAQRVVSLSQYRRSLVAYLATKMNDVAPSLTALLGERVGARLISHAGSLTNLSKYPASTVQILGAEKALFRALKTKGNTPKYGLLYHSTFIGRAQPKHKGRISRFLANKCSIASRIDCYSENPSAKFGEALRAQVEERLNFFETGAPPSKNADAMRKVLEDLSLEDDADVDMDNAEPALTTLEASPKKKSKKEKESKKKRKLDAIDVDRDDDGSDEEVVVKKVKLSKDEKKALKKEKKAKAKAEVNEQVKEVDKKIVSLQYWLTTQPFFFSSKAPTEKNNIRDDKPVCEWEHCTVELHALCRFCEQDID</sequence>
<protein>
    <recommendedName>
        <fullName evidence="9">Nucleolar protein 56</fullName>
    </recommendedName>
</protein>
<dbReference type="GO" id="GO:0032040">
    <property type="term" value="C:small-subunit processome"/>
    <property type="evidence" value="ECO:0007669"/>
    <property type="project" value="InterPro"/>
</dbReference>
<evidence type="ECO:0000256" key="6">
    <source>
        <dbReference type="ARBA" id="ARBA00022989"/>
    </source>
</evidence>
<comment type="subcellular location">
    <subcellularLocation>
        <location evidence="1">Membrane</location>
        <topology evidence="1">Multi-pass membrane protein</topology>
    </subcellularLocation>
    <subcellularLocation>
        <location evidence="2">Nucleus</location>
        <location evidence="2">Nucleolus</location>
    </subcellularLocation>
</comment>
<comment type="caution">
    <text evidence="13">The sequence shown here is derived from an EMBL/GenBank/DDBJ whole genome shotgun (WGS) entry which is preliminary data.</text>
</comment>
<dbReference type="InterPro" id="IPR012974">
    <property type="entry name" value="NOP58/56_N"/>
</dbReference>
<dbReference type="SUPFAM" id="SSF103506">
    <property type="entry name" value="Mitochondrial carrier"/>
    <property type="match status" value="1"/>
</dbReference>
<dbReference type="InterPro" id="IPR023395">
    <property type="entry name" value="MCP_dom_sf"/>
</dbReference>
<dbReference type="AlphaFoldDB" id="A0A1Q3EIE1"/>
<dbReference type="GO" id="GO:0042254">
    <property type="term" value="P:ribosome biogenesis"/>
    <property type="evidence" value="ECO:0007669"/>
    <property type="project" value="UniProtKB-KW"/>
</dbReference>
<evidence type="ECO:0000313" key="14">
    <source>
        <dbReference type="Proteomes" id="UP000188533"/>
    </source>
</evidence>
<dbReference type="PANTHER" id="PTHR10894">
    <property type="entry name" value="NUCLEOLAR PROTEIN 5 NUCLEOLAR PROTEIN NOP5 NOP58"/>
    <property type="match status" value="1"/>
</dbReference>
<keyword evidence="7 10" id="KW-0472">Membrane</keyword>
<feature type="region of interest" description="Disordered" evidence="11">
    <location>
        <begin position="740"/>
        <end position="764"/>
    </location>
</feature>
<keyword evidence="8" id="KW-0539">Nucleus</keyword>
<dbReference type="InterPro" id="IPR042239">
    <property type="entry name" value="Nop_C"/>
</dbReference>
<feature type="repeat" description="Solcar" evidence="10">
    <location>
        <begin position="110"/>
        <end position="197"/>
    </location>
</feature>
<accession>A0A1Q3EIE1</accession>